<proteinExistence type="predicted"/>
<protein>
    <submittedName>
        <fullName evidence="1">Protein (PgaB), glycoside hydrolase, HYDROLASE, PNAG</fullName>
    </submittedName>
</protein>
<sequence>MATTTLAKPEYQDLRAVSRDGTIRNDLGSAYALTKGHIGDMLEAAARHLAARYGNRIKGIILTEIHWDSGSFSDKDLVLFKQDTGEADWTRRGDGTPHEGPKELAWFGDKMAEAAGRIKRAIGNAQLVFDVRVNWVNPVASRPDSGHDYAKLLRHADLLQPWVYFDAGQAGKAAPLVEALTAQWPGKIRPSIGLWGAGGTTIPTTDLDTAITSLRTQPWLQVTPASKLTTAHWQVLKHWR</sequence>
<dbReference type="GO" id="GO:0016787">
    <property type="term" value="F:hydrolase activity"/>
    <property type="evidence" value="ECO:0007669"/>
    <property type="project" value="UniProtKB-KW"/>
</dbReference>
<dbReference type="EMBL" id="BK015605">
    <property type="protein sequence ID" value="DAE15474.1"/>
    <property type="molecule type" value="Genomic_DNA"/>
</dbReference>
<evidence type="ECO:0000313" key="1">
    <source>
        <dbReference type="EMBL" id="DAE15474.1"/>
    </source>
</evidence>
<accession>A0A8S5Q971</accession>
<organism evidence="1">
    <name type="scientific">Siphoviridae sp. ctjOC2</name>
    <dbReference type="NCBI Taxonomy" id="2825632"/>
    <lineage>
        <taxon>Viruses</taxon>
        <taxon>Duplodnaviria</taxon>
        <taxon>Heunggongvirae</taxon>
        <taxon>Uroviricota</taxon>
        <taxon>Caudoviricetes</taxon>
    </lineage>
</organism>
<reference evidence="1" key="1">
    <citation type="journal article" date="2021" name="Proc. Natl. Acad. Sci. U.S.A.">
        <title>A Catalog of Tens of Thousands of Viruses from Human Metagenomes Reveals Hidden Associations with Chronic Diseases.</title>
        <authorList>
            <person name="Tisza M.J."/>
            <person name="Buck C.B."/>
        </authorList>
    </citation>
    <scope>NUCLEOTIDE SEQUENCE</scope>
    <source>
        <strain evidence="1">CtjOC2</strain>
    </source>
</reference>
<keyword evidence="1" id="KW-0378">Hydrolase</keyword>
<name>A0A8S5Q971_9CAUD</name>